<keyword evidence="4 6" id="KW-0697">Rotamase</keyword>
<dbReference type="EC" id="5.2.1.8" evidence="3 6"/>
<dbReference type="PANTHER" id="PTHR43811:SF19">
    <property type="entry name" value="39 KDA FK506-BINDING NUCLEAR PROTEIN"/>
    <property type="match status" value="1"/>
</dbReference>
<proteinExistence type="inferred from homology"/>
<dbReference type="PANTHER" id="PTHR43811">
    <property type="entry name" value="FKBP-TYPE PEPTIDYL-PROLYL CIS-TRANS ISOMERASE FKPA"/>
    <property type="match status" value="1"/>
</dbReference>
<dbReference type="eggNOG" id="COG0545">
    <property type="taxonomic scope" value="Bacteria"/>
</dbReference>
<dbReference type="SUPFAM" id="SSF54534">
    <property type="entry name" value="FKBP-like"/>
    <property type="match status" value="2"/>
</dbReference>
<evidence type="ECO:0000256" key="2">
    <source>
        <dbReference type="ARBA" id="ARBA00006577"/>
    </source>
</evidence>
<organism evidence="9 10">
    <name type="scientific">Scardovia wiggsiae F0424</name>
    <dbReference type="NCBI Taxonomy" id="857290"/>
    <lineage>
        <taxon>Bacteria</taxon>
        <taxon>Bacillati</taxon>
        <taxon>Actinomycetota</taxon>
        <taxon>Actinomycetes</taxon>
        <taxon>Bifidobacteriales</taxon>
        <taxon>Bifidobacteriaceae</taxon>
        <taxon>Scardovia</taxon>
    </lineage>
</organism>
<dbReference type="PROSITE" id="PS50059">
    <property type="entry name" value="FKBP_PPIASE"/>
    <property type="match status" value="1"/>
</dbReference>
<dbReference type="GO" id="GO:0003755">
    <property type="term" value="F:peptidyl-prolyl cis-trans isomerase activity"/>
    <property type="evidence" value="ECO:0007669"/>
    <property type="project" value="UniProtKB-KW"/>
</dbReference>
<dbReference type="OrthoDB" id="25996at2"/>
<accession>J0D536</accession>
<gene>
    <name evidence="9" type="ORF">HMPREF9156_00514</name>
</gene>
<comment type="similarity">
    <text evidence="2">Belongs to the FKBP-type PPIase family.</text>
</comment>
<evidence type="ECO:0000256" key="7">
    <source>
        <dbReference type="SAM" id="SignalP"/>
    </source>
</evidence>
<dbReference type="Proteomes" id="UP000006415">
    <property type="component" value="Unassembled WGS sequence"/>
</dbReference>
<evidence type="ECO:0000259" key="8">
    <source>
        <dbReference type="PROSITE" id="PS50059"/>
    </source>
</evidence>
<dbReference type="AlphaFoldDB" id="J0D536"/>
<sequence>MVNKTVRKIAYTLTAIICTGAICITATACGSSSQKEGTKDAFAELSDKPFTVKGEMGKKPTITFKTPYDVKNYTYQIAREGNGKKAEDGDQLCLHQIVLNPSTGKEISSTWASSPVCNTLLTKSGMQEGFYKLFKNMRVNSTVVIGVKSSSTSTQSSSAQPASYLLALTLTDAKKVPTRASGTPVTPTNPSLPKVALGKNGEPSISGLDTYKSNGSLVAQTLIKGSGAAVKASDTVTVQYKGWLLGGDASKPFDSSWSRGGPATFSLSQVVKGWTNGLAGQTVGSQVLLVVPPSEGYGDTAQNGIPANSTLVFVVDILSAQ</sequence>
<evidence type="ECO:0000256" key="4">
    <source>
        <dbReference type="ARBA" id="ARBA00023110"/>
    </source>
</evidence>
<reference evidence="9 10" key="1">
    <citation type="submission" date="2012-01" db="EMBL/GenBank/DDBJ databases">
        <title>The Genome Sequence of Scardovia wiggsiae F0424.</title>
        <authorList>
            <consortium name="The Broad Institute Genome Sequencing Platform"/>
            <person name="Earl A."/>
            <person name="Ward D."/>
            <person name="Feldgarden M."/>
            <person name="Gevers D."/>
            <person name="Izard J."/>
            <person name="Ganesan A."/>
            <person name="Baranova O.V."/>
            <person name="Blanton J.M."/>
            <person name="Tanner A.C."/>
            <person name="Mathney J."/>
            <person name="Dewhirst F.E."/>
            <person name="Young S.K."/>
            <person name="Zeng Q."/>
            <person name="Gargeya S."/>
            <person name="Fitzgerald M."/>
            <person name="Haas B."/>
            <person name="Abouelleil A."/>
            <person name="Alvarado L."/>
            <person name="Arachchi H.M."/>
            <person name="Berlin A."/>
            <person name="Chapman S.B."/>
            <person name="Gearin G."/>
            <person name="Goldberg J."/>
            <person name="Griggs A."/>
            <person name="Gujja S."/>
            <person name="Hansen M."/>
            <person name="Heiman D."/>
            <person name="Howarth C."/>
            <person name="Larimer J."/>
            <person name="Lui A."/>
            <person name="MacDonald P.J.P."/>
            <person name="McCowen C."/>
            <person name="Montmayeur A."/>
            <person name="Murphy C."/>
            <person name="Neiman D."/>
            <person name="Pearson M."/>
            <person name="Priest M."/>
            <person name="Roberts A."/>
            <person name="Saif S."/>
            <person name="Shea T."/>
            <person name="Sisk P."/>
            <person name="Stolte C."/>
            <person name="Sykes S."/>
            <person name="Wortman J."/>
            <person name="Nusbaum C."/>
            <person name="Birren B."/>
        </authorList>
    </citation>
    <scope>NUCLEOTIDE SEQUENCE [LARGE SCALE GENOMIC DNA]</scope>
    <source>
        <strain evidence="9 10">F0424</strain>
    </source>
</reference>
<comment type="caution">
    <text evidence="9">The sequence shown here is derived from an EMBL/GenBank/DDBJ whole genome shotgun (WGS) entry which is preliminary data.</text>
</comment>
<keyword evidence="7" id="KW-0732">Signal</keyword>
<feature type="signal peptide" evidence="7">
    <location>
        <begin position="1"/>
        <end position="28"/>
    </location>
</feature>
<evidence type="ECO:0000313" key="9">
    <source>
        <dbReference type="EMBL" id="EJD65070.1"/>
    </source>
</evidence>
<evidence type="ECO:0000256" key="5">
    <source>
        <dbReference type="ARBA" id="ARBA00023235"/>
    </source>
</evidence>
<keyword evidence="5 6" id="KW-0413">Isomerase</keyword>
<protein>
    <recommendedName>
        <fullName evidence="3 6">peptidylprolyl isomerase</fullName>
        <ecNumber evidence="3 6">5.2.1.8</ecNumber>
    </recommendedName>
</protein>
<dbReference type="Pfam" id="PF00254">
    <property type="entry name" value="FKBP_C"/>
    <property type="match status" value="1"/>
</dbReference>
<comment type="catalytic activity">
    <reaction evidence="1 6">
        <text>[protein]-peptidylproline (omega=180) = [protein]-peptidylproline (omega=0)</text>
        <dbReference type="Rhea" id="RHEA:16237"/>
        <dbReference type="Rhea" id="RHEA-COMP:10747"/>
        <dbReference type="Rhea" id="RHEA-COMP:10748"/>
        <dbReference type="ChEBI" id="CHEBI:83833"/>
        <dbReference type="ChEBI" id="CHEBI:83834"/>
        <dbReference type="EC" id="5.2.1.8"/>
    </reaction>
</comment>
<dbReference type="InterPro" id="IPR001179">
    <property type="entry name" value="PPIase_FKBP_dom"/>
</dbReference>
<feature type="domain" description="PPIase FKBP-type" evidence="8">
    <location>
        <begin position="233"/>
        <end position="321"/>
    </location>
</feature>
<dbReference type="EMBL" id="AGZS01000002">
    <property type="protein sequence ID" value="EJD65070.1"/>
    <property type="molecule type" value="Genomic_DNA"/>
</dbReference>
<evidence type="ECO:0000256" key="3">
    <source>
        <dbReference type="ARBA" id="ARBA00013194"/>
    </source>
</evidence>
<evidence type="ECO:0000256" key="1">
    <source>
        <dbReference type="ARBA" id="ARBA00000971"/>
    </source>
</evidence>
<dbReference type="PROSITE" id="PS51257">
    <property type="entry name" value="PROKAR_LIPOPROTEIN"/>
    <property type="match status" value="1"/>
</dbReference>
<evidence type="ECO:0000256" key="6">
    <source>
        <dbReference type="PROSITE-ProRule" id="PRU00277"/>
    </source>
</evidence>
<dbReference type="InterPro" id="IPR046357">
    <property type="entry name" value="PPIase_dom_sf"/>
</dbReference>
<feature type="chain" id="PRO_5003732708" description="peptidylprolyl isomerase" evidence="7">
    <location>
        <begin position="29"/>
        <end position="321"/>
    </location>
</feature>
<dbReference type="STRING" id="857290.HMPREF9156_00514"/>
<keyword evidence="10" id="KW-1185">Reference proteome</keyword>
<dbReference type="Gene3D" id="3.10.50.40">
    <property type="match status" value="2"/>
</dbReference>
<dbReference type="HOGENOM" id="CLU_053307_0_0_11"/>
<evidence type="ECO:0000313" key="10">
    <source>
        <dbReference type="Proteomes" id="UP000006415"/>
    </source>
</evidence>
<name>J0D536_9BIFI</name>
<dbReference type="RefSeq" id="WP_007147581.1">
    <property type="nucleotide sequence ID" value="NZ_AKCI01000001.1"/>
</dbReference>